<dbReference type="PANTHER" id="PTHR43591">
    <property type="entry name" value="METHYLTRANSFERASE"/>
    <property type="match status" value="1"/>
</dbReference>
<accession>A0A857KYC8</accession>
<dbReference type="Pfam" id="PF01209">
    <property type="entry name" value="Ubie_methyltran"/>
    <property type="match status" value="1"/>
</dbReference>
<dbReference type="GO" id="GO:0008168">
    <property type="term" value="F:methyltransferase activity"/>
    <property type="evidence" value="ECO:0007669"/>
    <property type="project" value="UniProtKB-KW"/>
</dbReference>
<proteinExistence type="predicted"/>
<name>A0A857KYC8_9ACTN</name>
<dbReference type="SUPFAM" id="SSF53335">
    <property type="entry name" value="S-adenosyl-L-methionine-dependent methyltransferases"/>
    <property type="match status" value="1"/>
</dbReference>
<dbReference type="Gene3D" id="3.40.50.150">
    <property type="entry name" value="Vaccinia Virus protein VP39"/>
    <property type="match status" value="1"/>
</dbReference>
<reference evidence="1" key="1">
    <citation type="journal article" date="2021" name="Nat. Microbiol.">
        <title>Cocultivation of an ultrasmall environmental parasitic bacterium with lytic ability against bacteria associated with wastewater foams.</title>
        <authorList>
            <person name="Batinovic S."/>
            <person name="Rose J.J.A."/>
            <person name="Ratcliffe J."/>
            <person name="Seviour R.J."/>
            <person name="Petrovski S."/>
        </authorList>
    </citation>
    <scope>NUCLEOTIDE SEQUENCE</scope>
    <source>
        <strain evidence="1">CON44</strain>
    </source>
</reference>
<dbReference type="GO" id="GO:0032259">
    <property type="term" value="P:methylation"/>
    <property type="evidence" value="ECO:0007669"/>
    <property type="project" value="UniProtKB-KW"/>
</dbReference>
<dbReference type="EMBL" id="CP045810">
    <property type="protein sequence ID" value="QHN40120.1"/>
    <property type="molecule type" value="Genomic_DNA"/>
</dbReference>
<dbReference type="AlphaFoldDB" id="A0A857KYC8"/>
<dbReference type="InterPro" id="IPR029063">
    <property type="entry name" value="SAM-dependent_MTases_sf"/>
</dbReference>
<protein>
    <submittedName>
        <fullName evidence="1">Methyltransferase domain-containing protein</fullName>
    </submittedName>
</protein>
<gene>
    <name evidence="1" type="ORF">GII30_14025</name>
</gene>
<sequence>MTGDNVLAVIFNSTSNDFDSVTPQVWGPAGRALIDALRLQPGERVLDVCSGTGASAIPAAHAVGPTGHVDAIDIADDLLARARTKAAADGLTNIDVICADATALPAPESPYDALSCAFGVFFLPDMDNAVRGLLDQIPGGRIGVAVWHDGALADFSATFFEEVATLSGQPQPTAGVRSASDEPRPINRVETVPLITDWLTSLGVVEVRTQVLSLPVPCTDEFAWSMILGSGLRGALGGFSDDQREQLRRNFIQALSDKDIREVNCDTLIAVGGVP</sequence>
<dbReference type="RefSeq" id="WP_005189224.1">
    <property type="nucleotide sequence ID" value="NZ_CP045804.1"/>
</dbReference>
<dbReference type="CDD" id="cd02440">
    <property type="entry name" value="AdoMet_MTases"/>
    <property type="match status" value="1"/>
</dbReference>
<keyword evidence="1" id="KW-0489">Methyltransferase</keyword>
<keyword evidence="1" id="KW-0808">Transferase</keyword>
<organism evidence="1">
    <name type="scientific">Gordonia amarae</name>
    <dbReference type="NCBI Taxonomy" id="36821"/>
    <lineage>
        <taxon>Bacteria</taxon>
        <taxon>Bacillati</taxon>
        <taxon>Actinomycetota</taxon>
        <taxon>Actinomycetes</taxon>
        <taxon>Mycobacteriales</taxon>
        <taxon>Gordoniaceae</taxon>
        <taxon>Gordonia</taxon>
    </lineage>
</organism>
<evidence type="ECO:0000313" key="1">
    <source>
        <dbReference type="EMBL" id="QHN40120.1"/>
    </source>
</evidence>
<dbReference type="PANTHER" id="PTHR43591:SF24">
    <property type="entry name" value="2-METHOXY-6-POLYPRENYL-1,4-BENZOQUINOL METHYLASE, MITOCHONDRIAL"/>
    <property type="match status" value="1"/>
</dbReference>